<keyword evidence="2" id="KW-0732">Signal</keyword>
<evidence type="ECO:0000313" key="3">
    <source>
        <dbReference type="EMBL" id="MBB6676731.1"/>
    </source>
</evidence>
<feature type="region of interest" description="Disordered" evidence="1">
    <location>
        <begin position="22"/>
        <end position="81"/>
    </location>
</feature>
<evidence type="ECO:0000313" key="4">
    <source>
        <dbReference type="Proteomes" id="UP000574133"/>
    </source>
</evidence>
<dbReference type="RefSeq" id="WP_185178016.1">
    <property type="nucleotide sequence ID" value="NZ_CBCSEP010000003.1"/>
</dbReference>
<proteinExistence type="predicted"/>
<evidence type="ECO:0000256" key="2">
    <source>
        <dbReference type="SAM" id="SignalP"/>
    </source>
</evidence>
<accession>A0A841TE58</accession>
<sequence>MTRRWLPLLTAAVLALQLAGCSAGGSGNRSDSAPSASSSEATMTASPTGVQEVPGSEPAPSGEVSAPEETNSPDPAPSSPAADEALLDAAHEVADALRDRDLPRLLDWISLDTGLRFSPYAHMDDGHDIVWLPHEIPSFKDPATFDWGVYDGSGDPIELTFRDYFEKFVYDEDFADAPSITANKLVSQGNVEFNVKDIYPDASFVEFHFPGADQNDGMDWKSLILVLTPSGQDWKLSAIVHSQWTI</sequence>
<name>A0A841TE58_9BACL</name>
<keyword evidence="4" id="KW-1185">Reference proteome</keyword>
<feature type="signal peptide" evidence="2">
    <location>
        <begin position="1"/>
        <end position="23"/>
    </location>
</feature>
<comment type="caution">
    <text evidence="3">The sequence shown here is derived from an EMBL/GenBank/DDBJ whole genome shotgun (WGS) entry which is preliminary data.</text>
</comment>
<dbReference type="AlphaFoldDB" id="A0A841TE58"/>
<evidence type="ECO:0008006" key="5">
    <source>
        <dbReference type="Google" id="ProtNLM"/>
    </source>
</evidence>
<gene>
    <name evidence="3" type="ORF">H4Q31_05235</name>
</gene>
<protein>
    <recommendedName>
        <fullName evidence="5">Lipoprotein</fullName>
    </recommendedName>
</protein>
<reference evidence="3 4" key="1">
    <citation type="submission" date="2020-08" db="EMBL/GenBank/DDBJ databases">
        <title>Cohnella phylogeny.</title>
        <authorList>
            <person name="Dunlap C."/>
        </authorList>
    </citation>
    <scope>NUCLEOTIDE SEQUENCE [LARGE SCALE GENOMIC DNA]</scope>
    <source>
        <strain evidence="3 4">DSM 103658</strain>
    </source>
</reference>
<feature type="compositionally biased region" description="Low complexity" evidence="1">
    <location>
        <begin position="30"/>
        <end position="48"/>
    </location>
</feature>
<dbReference type="EMBL" id="JACJVN010000021">
    <property type="protein sequence ID" value="MBB6676731.1"/>
    <property type="molecule type" value="Genomic_DNA"/>
</dbReference>
<organism evidence="3 4">
    <name type="scientific">Cohnella lubricantis</name>
    <dbReference type="NCBI Taxonomy" id="2163172"/>
    <lineage>
        <taxon>Bacteria</taxon>
        <taxon>Bacillati</taxon>
        <taxon>Bacillota</taxon>
        <taxon>Bacilli</taxon>
        <taxon>Bacillales</taxon>
        <taxon>Paenibacillaceae</taxon>
        <taxon>Cohnella</taxon>
    </lineage>
</organism>
<dbReference type="Proteomes" id="UP000574133">
    <property type="component" value="Unassembled WGS sequence"/>
</dbReference>
<evidence type="ECO:0000256" key="1">
    <source>
        <dbReference type="SAM" id="MobiDB-lite"/>
    </source>
</evidence>
<feature type="chain" id="PRO_5039401844" description="Lipoprotein" evidence="2">
    <location>
        <begin position="24"/>
        <end position="246"/>
    </location>
</feature>